<accession>A0A085YM74</accession>
<dbReference type="AlphaFoldDB" id="A0A085YM74"/>
<reference evidence="3 4" key="4">
    <citation type="submission" date="2018-12" db="EMBL/GenBank/DDBJ databases">
        <title>Genomic insights into the evolutionary origins and pathogenicity of five Vibrio parahaemolyticus strains isolated from the shrimp with acute hepatopancreatic necrosis disease (AHPND).</title>
        <authorList>
            <person name="Yang Q."/>
            <person name="Dong X."/>
            <person name="Xie G."/>
            <person name="Fu S."/>
            <person name="Zou P."/>
            <person name="Sun J."/>
            <person name="Wang Y."/>
            <person name="Huang J."/>
        </authorList>
    </citation>
    <scope>NUCLEOTIDE SEQUENCE [LARGE SCALE GENOMIC DNA]</scope>
    <source>
        <strain evidence="3 4">20160303005-1</strain>
        <plasmid evidence="3">pVPSD2016-5</plasmid>
        <plasmid evidence="4">pvpsd2016-5</plasmid>
    </source>
</reference>
<keyword evidence="1" id="KW-0489">Methyltransferase</keyword>
<evidence type="ECO:0000313" key="4">
    <source>
        <dbReference type="Proteomes" id="UP000464718"/>
    </source>
</evidence>
<dbReference type="EMBL" id="KM067908">
    <property type="protein sequence ID" value="AIL49944.1"/>
    <property type="molecule type" value="Genomic_DNA"/>
</dbReference>
<dbReference type="RefSeq" id="WP_031856358.1">
    <property type="nucleotide sequence ID" value="NC_025152.1"/>
</dbReference>
<geneLocation type="plasmid" evidence="2">
    <name>pVA1</name>
</geneLocation>
<geneLocation type="plasmid" evidence="3">
    <name>pVPSD2016-5</name>
</geneLocation>
<evidence type="ECO:0000313" key="3">
    <source>
        <dbReference type="EMBL" id="QHH13414.1"/>
    </source>
</evidence>
<dbReference type="EMBL" id="CP034304">
    <property type="protein sequence ID" value="QHH13414.1"/>
    <property type="molecule type" value="Genomic_DNA"/>
</dbReference>
<keyword evidence="1" id="KW-0808">Transferase</keyword>
<evidence type="ECO:0000313" key="1">
    <source>
        <dbReference type="EMBL" id="AIL49944.1"/>
    </source>
</evidence>
<gene>
    <name evidence="3" type="ORF">EHC69_29600</name>
    <name evidence="2" type="ORF">pVA1056</name>
</gene>
<name>A0A085YM74_VIBPH</name>
<sequence>MDQKNLSELKSKTTEFILQTSTFKDILSTAATKIVALAKSAKSEADVVYAFDTVYLELLKNVLGLEFKPSKEESIDTVKMTANGRKSKKGRIDSRIGSVVIEFKHPSKLKSKAHVDDAISQTFEYLNGLNNKEQSTYFGFVTDGINAVSLRLEEALLRNSDEKPNLLKLSDCYTIY</sequence>
<dbReference type="PATRIC" id="fig|670.381.peg.5229"/>
<dbReference type="Proteomes" id="UP000464718">
    <property type="component" value="Plasmid pvpsd2016-5"/>
</dbReference>
<reference evidence="1" key="2">
    <citation type="journal article" date="2015" name="Dis. Aquat. Organ.">
        <title>Photorhabdus insect-related (Pir) toxin-like genes in a plasmid of Vibrio parahaemolyticus, the causative agent of acute hepatopancreatic necrosis disease (AHPND) of shrimp.</title>
        <authorList>
            <person name="Han J.E."/>
            <person name="Tang K.F."/>
            <person name="Tran L.H."/>
            <person name="Lightner D.V."/>
        </authorList>
    </citation>
    <scope>NUCLEOTIDE SEQUENCE</scope>
    <source>
        <strain evidence="1">13-028/A3</strain>
        <plasmid evidence="1">pVPA3-1</plasmid>
    </source>
</reference>
<reference evidence="2" key="3">
    <citation type="journal article" date="2015" name="Proc. Natl. Acad. Sci. U.S.A.">
        <title>The opportunistic marine pathogen Vibrio parahaemolyticus becomes virulent by acquiring a plasmid that expresses a deadly toxin.</title>
        <authorList>
            <person name="Lee C.T."/>
            <person name="Chen I.T."/>
            <person name="Yang Y.T."/>
            <person name="Ko T.P."/>
            <person name="Huang Y.T."/>
            <person name="Huang J.Y."/>
            <person name="Huang M.F."/>
            <person name="Lin S.J."/>
            <person name="Chen C.Y."/>
            <person name="Lin S.S."/>
            <person name="Lightner D.V."/>
            <person name="Wang H.C."/>
            <person name="Wang A.H."/>
            <person name="Wang H.C."/>
            <person name="Hor L.I."/>
            <person name="Lo C.F."/>
        </authorList>
    </citation>
    <scope>NUCLEOTIDE SEQUENCE</scope>
    <source>
        <strain evidence="2">3HP</strain>
        <plasmid evidence="2">pVA1</plasmid>
    </source>
</reference>
<reference evidence="2" key="1">
    <citation type="submission" date="2014-12" db="EMBL/GenBank/DDBJ databases">
        <authorList>
            <person name="Lee C.-T."/>
            <person name="Chen I.-T."/>
            <person name="Yang Y.-T."/>
            <person name="Chen C.-Y."/>
            <person name="Lo C.-F."/>
        </authorList>
    </citation>
    <scope>NUCLEOTIDE SEQUENCE</scope>
    <source>
        <strain evidence="2">3HP</strain>
        <plasmid evidence="2">pVA1</plasmid>
    </source>
</reference>
<protein>
    <submittedName>
        <fullName evidence="1">Methylase family protein</fullName>
    </submittedName>
</protein>
<evidence type="ECO:0000313" key="2">
    <source>
        <dbReference type="EMBL" id="AKC05676.1"/>
    </source>
</evidence>
<dbReference type="GO" id="GO:0008168">
    <property type="term" value="F:methyltransferase activity"/>
    <property type="evidence" value="ECO:0007669"/>
    <property type="project" value="UniProtKB-KW"/>
</dbReference>
<organism evidence="1">
    <name type="scientific">Vibrio parahaemolyticus</name>
    <dbReference type="NCBI Taxonomy" id="670"/>
    <lineage>
        <taxon>Bacteria</taxon>
        <taxon>Pseudomonadati</taxon>
        <taxon>Pseudomonadota</taxon>
        <taxon>Gammaproteobacteria</taxon>
        <taxon>Vibrionales</taxon>
        <taxon>Vibrionaceae</taxon>
        <taxon>Vibrio</taxon>
    </lineage>
</organism>
<geneLocation type="plasmid" evidence="4">
    <name>pvpsd2016-5</name>
</geneLocation>
<proteinExistence type="predicted"/>
<geneLocation type="plasmid" evidence="1">
    <name>pVPA3-1</name>
</geneLocation>
<dbReference type="GO" id="GO:0032259">
    <property type="term" value="P:methylation"/>
    <property type="evidence" value="ECO:0007669"/>
    <property type="project" value="UniProtKB-KW"/>
</dbReference>
<dbReference type="EMBL" id="KP324996">
    <property type="protein sequence ID" value="AKC05676.1"/>
    <property type="molecule type" value="Genomic_DNA"/>
</dbReference>
<keyword evidence="1" id="KW-0614">Plasmid</keyword>